<evidence type="ECO:0000256" key="4">
    <source>
        <dbReference type="ARBA" id="ARBA00022692"/>
    </source>
</evidence>
<evidence type="ECO:0000256" key="1">
    <source>
        <dbReference type="ARBA" id="ARBA00004651"/>
    </source>
</evidence>
<feature type="transmembrane region" description="Helical" evidence="7">
    <location>
        <begin position="318"/>
        <end position="344"/>
    </location>
</feature>
<evidence type="ECO:0000256" key="2">
    <source>
        <dbReference type="ARBA" id="ARBA00022448"/>
    </source>
</evidence>
<dbReference type="AlphaFoldDB" id="A0A9D1LD61"/>
<comment type="subcellular location">
    <subcellularLocation>
        <location evidence="1">Cell membrane</location>
        <topology evidence="1">Multi-pass membrane protein</topology>
    </subcellularLocation>
</comment>
<protein>
    <submittedName>
        <fullName evidence="8">MATE family efflux transporter</fullName>
    </submittedName>
</protein>
<sequence>MRVDMRKGSPVAAVLRFSLPLMLGNIFQLFYNLADAAVVGRYVSSAALAAVGAVGPVNSLLVGFAMGLTNGFAIPVAERFGAGDLQAVRKTFGNALTLTLGLSAALTAVSLALSRPLLRLIDTPQAILEDANTYAVILYCSIVFMMLYNMMAAMLRALGDSRSPLIFLILSSVINVLLDLFFVLVLHWTIAGVAVASAIGNAVSVVLCAVLIYRVHPELHVRKADLVPDAKVCRSLLSMGLPMALQLSVTAVGSMILQSAVNRFGEFAVAAVTAGSRVENIVNVTMSALGVSLSTFTAQNRGAKLYNRILYSVRRIFLLDLAISLLASLFLWFCGEAVCSIFLKDFAEQILPLCETYLRTLACFYWALAVLFVFRNFLQGLGYGYTSVLAGAAELVGRVLVAFVLAGRFGFSAVCLAGPMAWMLADVPLLCIYFQKRRRLKRLAAETESK</sequence>
<evidence type="ECO:0000256" key="6">
    <source>
        <dbReference type="ARBA" id="ARBA00023136"/>
    </source>
</evidence>
<feature type="transmembrane region" description="Helical" evidence="7">
    <location>
        <begin position="194"/>
        <end position="215"/>
    </location>
</feature>
<feature type="transmembrane region" description="Helical" evidence="7">
    <location>
        <begin position="381"/>
        <end position="405"/>
    </location>
</feature>
<accession>A0A9D1LD61</accession>
<feature type="transmembrane region" description="Helical" evidence="7">
    <location>
        <begin position="12"/>
        <end position="34"/>
    </location>
</feature>
<dbReference type="Pfam" id="PF01554">
    <property type="entry name" value="MatE"/>
    <property type="match status" value="2"/>
</dbReference>
<proteinExistence type="predicted"/>
<keyword evidence="2" id="KW-0813">Transport</keyword>
<dbReference type="Proteomes" id="UP000824071">
    <property type="component" value="Unassembled WGS sequence"/>
</dbReference>
<reference evidence="8" key="1">
    <citation type="submission" date="2020-10" db="EMBL/GenBank/DDBJ databases">
        <authorList>
            <person name="Gilroy R."/>
        </authorList>
    </citation>
    <scope>NUCLEOTIDE SEQUENCE</scope>
    <source>
        <strain evidence="8">ChiGjej1B1-19959</strain>
    </source>
</reference>
<feature type="transmembrane region" description="Helical" evidence="7">
    <location>
        <begin position="46"/>
        <end position="74"/>
    </location>
</feature>
<keyword evidence="4 7" id="KW-0812">Transmembrane</keyword>
<keyword evidence="6 7" id="KW-0472">Membrane</keyword>
<dbReference type="GO" id="GO:0005886">
    <property type="term" value="C:plasma membrane"/>
    <property type="evidence" value="ECO:0007669"/>
    <property type="project" value="UniProtKB-SubCell"/>
</dbReference>
<evidence type="ECO:0000256" key="5">
    <source>
        <dbReference type="ARBA" id="ARBA00022989"/>
    </source>
</evidence>
<dbReference type="InterPro" id="IPR052031">
    <property type="entry name" value="Membrane_Transporter-Flippase"/>
</dbReference>
<dbReference type="InterPro" id="IPR002528">
    <property type="entry name" value="MATE_fam"/>
</dbReference>
<feature type="transmembrane region" description="Helical" evidence="7">
    <location>
        <begin position="411"/>
        <end position="434"/>
    </location>
</feature>
<gene>
    <name evidence="8" type="ORF">IAC53_06610</name>
</gene>
<dbReference type="GO" id="GO:0042910">
    <property type="term" value="F:xenobiotic transmembrane transporter activity"/>
    <property type="evidence" value="ECO:0007669"/>
    <property type="project" value="InterPro"/>
</dbReference>
<evidence type="ECO:0000313" key="9">
    <source>
        <dbReference type="Proteomes" id="UP000824071"/>
    </source>
</evidence>
<dbReference type="NCBIfam" id="TIGR00797">
    <property type="entry name" value="matE"/>
    <property type="match status" value="1"/>
</dbReference>
<evidence type="ECO:0000256" key="3">
    <source>
        <dbReference type="ARBA" id="ARBA00022475"/>
    </source>
</evidence>
<comment type="caution">
    <text evidence="8">The sequence shown here is derived from an EMBL/GenBank/DDBJ whole genome shotgun (WGS) entry which is preliminary data.</text>
</comment>
<dbReference type="CDD" id="cd13138">
    <property type="entry name" value="MATE_yoeA_like"/>
    <property type="match status" value="1"/>
</dbReference>
<evidence type="ECO:0000256" key="7">
    <source>
        <dbReference type="SAM" id="Phobius"/>
    </source>
</evidence>
<organism evidence="8 9">
    <name type="scientific">Candidatus Fimenecus excrementigallinarum</name>
    <dbReference type="NCBI Taxonomy" id="2840816"/>
    <lineage>
        <taxon>Bacteria</taxon>
        <taxon>Bacillati</taxon>
        <taxon>Bacillota</taxon>
        <taxon>Clostridia</taxon>
        <taxon>Candidatus Fimenecus</taxon>
    </lineage>
</organism>
<keyword evidence="5 7" id="KW-1133">Transmembrane helix</keyword>
<dbReference type="InterPro" id="IPR048279">
    <property type="entry name" value="MdtK-like"/>
</dbReference>
<dbReference type="EMBL" id="DVMW01000037">
    <property type="protein sequence ID" value="HIU36253.1"/>
    <property type="molecule type" value="Genomic_DNA"/>
</dbReference>
<dbReference type="PANTHER" id="PTHR43549">
    <property type="entry name" value="MULTIDRUG RESISTANCE PROTEIN YPNP-RELATED"/>
    <property type="match status" value="1"/>
</dbReference>
<feature type="transmembrane region" description="Helical" evidence="7">
    <location>
        <begin position="133"/>
        <end position="153"/>
    </location>
</feature>
<dbReference type="PIRSF" id="PIRSF006603">
    <property type="entry name" value="DinF"/>
    <property type="match status" value="1"/>
</dbReference>
<name>A0A9D1LD61_9FIRM</name>
<feature type="transmembrane region" description="Helical" evidence="7">
    <location>
        <begin position="95"/>
        <end position="113"/>
    </location>
</feature>
<reference evidence="8" key="2">
    <citation type="journal article" date="2021" name="PeerJ">
        <title>Extensive microbial diversity within the chicken gut microbiome revealed by metagenomics and culture.</title>
        <authorList>
            <person name="Gilroy R."/>
            <person name="Ravi A."/>
            <person name="Getino M."/>
            <person name="Pursley I."/>
            <person name="Horton D.L."/>
            <person name="Alikhan N.F."/>
            <person name="Baker D."/>
            <person name="Gharbi K."/>
            <person name="Hall N."/>
            <person name="Watson M."/>
            <person name="Adriaenssens E.M."/>
            <person name="Foster-Nyarko E."/>
            <person name="Jarju S."/>
            <person name="Secka A."/>
            <person name="Antonio M."/>
            <person name="Oren A."/>
            <person name="Chaudhuri R.R."/>
            <person name="La Ragione R."/>
            <person name="Hildebrand F."/>
            <person name="Pallen M.J."/>
        </authorList>
    </citation>
    <scope>NUCLEOTIDE SEQUENCE</scope>
    <source>
        <strain evidence="8">ChiGjej1B1-19959</strain>
    </source>
</reference>
<dbReference type="GO" id="GO:0015297">
    <property type="term" value="F:antiporter activity"/>
    <property type="evidence" value="ECO:0007669"/>
    <property type="project" value="InterPro"/>
</dbReference>
<dbReference type="PANTHER" id="PTHR43549:SF3">
    <property type="entry name" value="MULTIDRUG RESISTANCE PROTEIN YPNP-RELATED"/>
    <property type="match status" value="1"/>
</dbReference>
<keyword evidence="3" id="KW-1003">Cell membrane</keyword>
<feature type="transmembrane region" description="Helical" evidence="7">
    <location>
        <begin position="165"/>
        <end position="188"/>
    </location>
</feature>
<evidence type="ECO:0000313" key="8">
    <source>
        <dbReference type="EMBL" id="HIU36253.1"/>
    </source>
</evidence>
<feature type="transmembrane region" description="Helical" evidence="7">
    <location>
        <begin position="356"/>
        <end position="374"/>
    </location>
</feature>